<dbReference type="EMBL" id="CAUWAG010000007">
    <property type="protein sequence ID" value="CAJ2505370.1"/>
    <property type="molecule type" value="Genomic_DNA"/>
</dbReference>
<sequence>MSTLCFAPGRAWYRRTKAAKYEYRPLERPTDVRLVTILPGNFGDSIRIEIAHAPLDAAAREEPKRLSIKEIQETLPKKWDAYEALEGRVLFEDGNSCTTWDHLDPDLSCDAYDPVTTDNHGDSVPAYEALSYTWGSPEKMDTAMVENIAKRRDSFSGPLGIATGVSRAPSLNITRNLSEALRHLRKPDQRRTLWIDAISINQNDFQERSDQVARMGLVYSLASRVVAWLGPSFRDTRLAFSVLDTIGIHEMLFDFHTRACADDRDKVYGLMNLAHPAVSKRIRVDYSRSPLEAFQQIILAALEQEKRLAQLPLSGLRHSAPRWPSWVSDWSQTVPLTVPTNLGFYASGVSAARARHIPPAKLEVTGRYFVTMSSVIGRVSGGLSDIVRLLKDMGVERLKCSRYLTGETQWNAYLQTLTLNRTDNRLAHQEYPTLHALSEEVTRMAYAPESKLETTLPGYYVDLVENWSKGSLLFATYSGHIGIIDGAGQPGDEVFVVLGCNIPMRLRPCRTGEYAVVGDCYVHGIMDGEALLGAVSSHWSFRVVQEPDGEIRAYYRNTDTGVKTTDDPRLAGIPLPPEWEPMKREWTRADPVGCRWFRNTQTGKIVNSDPRLFPETLIDRGVELRTITLL</sequence>
<proteinExistence type="predicted"/>
<accession>A0AAI8YHT4</accession>
<keyword evidence="3" id="KW-1185">Reference proteome</keyword>
<feature type="domain" description="Heterokaryon incompatibility" evidence="1">
    <location>
        <begin position="127"/>
        <end position="239"/>
    </location>
</feature>
<organism evidence="2 3">
    <name type="scientific">Anthostomella pinea</name>
    <dbReference type="NCBI Taxonomy" id="933095"/>
    <lineage>
        <taxon>Eukaryota</taxon>
        <taxon>Fungi</taxon>
        <taxon>Dikarya</taxon>
        <taxon>Ascomycota</taxon>
        <taxon>Pezizomycotina</taxon>
        <taxon>Sordariomycetes</taxon>
        <taxon>Xylariomycetidae</taxon>
        <taxon>Xylariales</taxon>
        <taxon>Xylariaceae</taxon>
        <taxon>Anthostomella</taxon>
    </lineage>
</organism>
<comment type="caution">
    <text evidence="2">The sequence shown here is derived from an EMBL/GenBank/DDBJ whole genome shotgun (WGS) entry which is preliminary data.</text>
</comment>
<dbReference type="AlphaFoldDB" id="A0AAI8YHT4"/>
<gene>
    <name evidence="2" type="ORF">KHLLAP_LOCUS5838</name>
</gene>
<evidence type="ECO:0000313" key="2">
    <source>
        <dbReference type="EMBL" id="CAJ2505370.1"/>
    </source>
</evidence>
<evidence type="ECO:0000313" key="3">
    <source>
        <dbReference type="Proteomes" id="UP001295740"/>
    </source>
</evidence>
<protein>
    <submittedName>
        <fullName evidence="2">Uu.00g127640.m01.CDS01</fullName>
    </submittedName>
</protein>
<name>A0AAI8YHT4_9PEZI</name>
<dbReference type="PANTHER" id="PTHR24148:SF73">
    <property type="entry name" value="HET DOMAIN PROTEIN (AFU_ORTHOLOGUE AFUA_8G01020)"/>
    <property type="match status" value="1"/>
</dbReference>
<dbReference type="Proteomes" id="UP001295740">
    <property type="component" value="Unassembled WGS sequence"/>
</dbReference>
<reference evidence="2" key="1">
    <citation type="submission" date="2023-10" db="EMBL/GenBank/DDBJ databases">
        <authorList>
            <person name="Hackl T."/>
        </authorList>
    </citation>
    <scope>NUCLEOTIDE SEQUENCE</scope>
</reference>
<dbReference type="PANTHER" id="PTHR24148">
    <property type="entry name" value="ANKYRIN REPEAT DOMAIN-CONTAINING PROTEIN 39 HOMOLOG-RELATED"/>
    <property type="match status" value="1"/>
</dbReference>
<dbReference type="Pfam" id="PF26639">
    <property type="entry name" value="Het-6_barrel"/>
    <property type="match status" value="1"/>
</dbReference>
<evidence type="ECO:0000259" key="1">
    <source>
        <dbReference type="Pfam" id="PF06985"/>
    </source>
</evidence>
<dbReference type="InterPro" id="IPR052895">
    <property type="entry name" value="HetReg/Transcr_Mod"/>
</dbReference>
<dbReference type="InterPro" id="IPR010730">
    <property type="entry name" value="HET"/>
</dbReference>
<dbReference type="Pfam" id="PF06985">
    <property type="entry name" value="HET"/>
    <property type="match status" value="1"/>
</dbReference>